<organism evidence="1">
    <name type="scientific">Baileyella intestinalis</name>
    <dbReference type="NCBI Taxonomy" id="2606709"/>
    <lineage>
        <taxon>Bacteria</taxon>
        <taxon>Bacillati</taxon>
        <taxon>Bacillota</taxon>
        <taxon>Clostridia</taxon>
        <taxon>Peptostreptococcales</taxon>
        <taxon>Anaerovoracaceae</taxon>
        <taxon>Baileyella</taxon>
    </lineage>
</organism>
<gene>
    <name evidence="1" type="ORF">FYJ66_02580</name>
</gene>
<dbReference type="RefSeq" id="WP_154571953.1">
    <property type="nucleotide sequence ID" value="NZ_VUNB01000002.1"/>
</dbReference>
<dbReference type="InterPro" id="IPR007351">
    <property type="entry name" value="YjbR"/>
</dbReference>
<accession>A0A6A8MAU6</accession>
<protein>
    <recommendedName>
        <fullName evidence="2">MmcQ family protein</fullName>
    </recommendedName>
</protein>
<dbReference type="EMBL" id="VUNB01000002">
    <property type="protein sequence ID" value="MST68477.1"/>
    <property type="molecule type" value="Genomic_DNA"/>
</dbReference>
<dbReference type="Gene3D" id="3.90.1150.30">
    <property type="match status" value="1"/>
</dbReference>
<dbReference type="InterPro" id="IPR038056">
    <property type="entry name" value="YjbR-like_sf"/>
</dbReference>
<reference evidence="1" key="1">
    <citation type="submission" date="2019-09" db="EMBL/GenBank/DDBJ databases">
        <title>In-depth cultivation of the pig gut microbiome towards novel bacterial diversity and tailored functional studies.</title>
        <authorList>
            <person name="Wylensek D."/>
            <person name="Hitch T.C.A."/>
            <person name="Clavel T."/>
        </authorList>
    </citation>
    <scope>NUCLEOTIDE SEQUENCE</scope>
    <source>
        <strain evidence="1">RF-744-FAT-WT-3</strain>
    </source>
</reference>
<dbReference type="PANTHER" id="PTHR35145:SF1">
    <property type="entry name" value="CYTOPLASMIC PROTEIN"/>
    <property type="match status" value="1"/>
</dbReference>
<sequence length="227" mass="26764">MIEDEVFRRKRFIPEKMKSFGFQKVGEQYIYEVDFMNNEFHAILSVSGKGSIDGKVIDKMNDEEYAQLRSENFNGAYVNSVREAYRQLLESVSKEICEAVFFASGQANRITEEILNRFDVKPDFPWDEKTYQSYGVFRHENNRKWFALIMNVKRKTLLKNQDNTPIDIINVKSDTLEENVRQYAESIFPGYHMNHKTWISIILDDSLDDETVMSFVKQSYALTTDRR</sequence>
<comment type="caution">
    <text evidence="1">The sequence shown here is derived from an EMBL/GenBank/DDBJ whole genome shotgun (WGS) entry which is preliminary data.</text>
</comment>
<dbReference type="Pfam" id="PF04237">
    <property type="entry name" value="YjbR"/>
    <property type="match status" value="1"/>
</dbReference>
<dbReference type="PANTHER" id="PTHR35145">
    <property type="entry name" value="CYTOPLASMIC PROTEIN-RELATED"/>
    <property type="match status" value="1"/>
</dbReference>
<dbReference type="SUPFAM" id="SSF142906">
    <property type="entry name" value="YjbR-like"/>
    <property type="match status" value="1"/>
</dbReference>
<dbReference type="InterPro" id="IPR058532">
    <property type="entry name" value="YjbR/MT2646/Rv2570-like"/>
</dbReference>
<name>A0A6A8MAU6_9FIRM</name>
<proteinExistence type="predicted"/>
<dbReference type="AlphaFoldDB" id="A0A6A8MAU6"/>
<evidence type="ECO:0000313" key="1">
    <source>
        <dbReference type="EMBL" id="MST68477.1"/>
    </source>
</evidence>
<evidence type="ECO:0008006" key="2">
    <source>
        <dbReference type="Google" id="ProtNLM"/>
    </source>
</evidence>